<dbReference type="EMBL" id="CM043017">
    <property type="protein sequence ID" value="KAI4464274.1"/>
    <property type="molecule type" value="Genomic_DNA"/>
</dbReference>
<dbReference type="Proteomes" id="UP001056778">
    <property type="component" value="Chromosome 3"/>
</dbReference>
<keyword evidence="2" id="KW-1185">Reference proteome</keyword>
<comment type="caution">
    <text evidence="1">The sequence shown here is derived from an EMBL/GenBank/DDBJ whole genome shotgun (WGS) entry which is preliminary data.</text>
</comment>
<name>A0ACB9TBX8_HOLOL</name>
<evidence type="ECO:0000313" key="2">
    <source>
        <dbReference type="Proteomes" id="UP001056778"/>
    </source>
</evidence>
<organism evidence="1 2">
    <name type="scientific">Holotrichia oblita</name>
    <name type="common">Chafer beetle</name>
    <dbReference type="NCBI Taxonomy" id="644536"/>
    <lineage>
        <taxon>Eukaryota</taxon>
        <taxon>Metazoa</taxon>
        <taxon>Ecdysozoa</taxon>
        <taxon>Arthropoda</taxon>
        <taxon>Hexapoda</taxon>
        <taxon>Insecta</taxon>
        <taxon>Pterygota</taxon>
        <taxon>Neoptera</taxon>
        <taxon>Endopterygota</taxon>
        <taxon>Coleoptera</taxon>
        <taxon>Polyphaga</taxon>
        <taxon>Scarabaeiformia</taxon>
        <taxon>Scarabaeidae</taxon>
        <taxon>Melolonthinae</taxon>
        <taxon>Holotrichia</taxon>
    </lineage>
</organism>
<protein>
    <submittedName>
        <fullName evidence="1">Iojap superfamily</fullName>
    </submittedName>
</protein>
<sequence length="239" mass="27536">MLTRNYLSNTAKNVIRTCLCGTKNFSYIKQYSSTTKSTDEESSLNLTLHKISSKYKVFKDSDAVEIPDVYEERYQHPELIREEPKVHDPFDGLNLERGVNGVFEIEDLVEVLEKENSQDIFVAAVSIDLEYVDFMCIVTGKSPRHMQAIADFVRKVYKRKRHASDIIPKIEGENSKDWVALDLGNIALHIFSKEARAKYDLDSLWAVGAEYDSEYNKEDPIVEMLERHSQCQIMNLKNS</sequence>
<evidence type="ECO:0000313" key="1">
    <source>
        <dbReference type="EMBL" id="KAI4464274.1"/>
    </source>
</evidence>
<accession>A0ACB9TBX8</accession>
<proteinExistence type="predicted"/>
<gene>
    <name evidence="1" type="ORF">MML48_3g00011241</name>
</gene>
<reference evidence="1" key="1">
    <citation type="submission" date="2022-04" db="EMBL/GenBank/DDBJ databases">
        <title>Chromosome-scale genome assembly of Holotrichia oblita Faldermann.</title>
        <authorList>
            <person name="Rongchong L."/>
        </authorList>
    </citation>
    <scope>NUCLEOTIDE SEQUENCE</scope>
    <source>
        <strain evidence="1">81SQS9</strain>
    </source>
</reference>